<protein>
    <submittedName>
        <fullName evidence="2">PiggyBac transposable element-derived protein 4</fullName>
    </submittedName>
</protein>
<dbReference type="STRING" id="45882.A0A0V1CI70"/>
<dbReference type="EMBL" id="JYDI01000191">
    <property type="protein sequence ID" value="KRY48949.1"/>
    <property type="molecule type" value="Genomic_DNA"/>
</dbReference>
<dbReference type="AlphaFoldDB" id="A0A0V1CI70"/>
<dbReference type="PANTHER" id="PTHR46599">
    <property type="entry name" value="PIGGYBAC TRANSPOSABLE ELEMENT-DERIVED PROTEIN 4"/>
    <property type="match status" value="1"/>
</dbReference>
<evidence type="ECO:0000313" key="3">
    <source>
        <dbReference type="Proteomes" id="UP000054653"/>
    </source>
</evidence>
<gene>
    <name evidence="2" type="primary">PGBD4</name>
    <name evidence="2" type="ORF">T03_939</name>
</gene>
<dbReference type="Pfam" id="PF13843">
    <property type="entry name" value="DDE_Tnp_1_7"/>
    <property type="match status" value="1"/>
</dbReference>
<dbReference type="OrthoDB" id="10030973at2759"/>
<accession>A0A0V1CI70</accession>
<sequence>MVARLPMIYNSRAYITVDEQLTPFICRCPFHQYMMKQPAKYGIKVWTVCDAKNSHAWNMQIYTGKRASGIREKNQGMRVLLYLTAGLKGNNITCDNFFTSQELAMQLLKKKLTILGTIKKSQPELP</sequence>
<evidence type="ECO:0000313" key="2">
    <source>
        <dbReference type="EMBL" id="KRY48949.1"/>
    </source>
</evidence>
<proteinExistence type="predicted"/>
<keyword evidence="3" id="KW-1185">Reference proteome</keyword>
<dbReference type="InterPro" id="IPR029526">
    <property type="entry name" value="PGBD"/>
</dbReference>
<dbReference type="PANTHER" id="PTHR46599:SF6">
    <property type="entry name" value="DUAL SPECIFICITY PHOSPHATASE 26"/>
    <property type="match status" value="1"/>
</dbReference>
<dbReference type="OMA" id="MIYNSRA"/>
<evidence type="ECO:0000259" key="1">
    <source>
        <dbReference type="Pfam" id="PF13843"/>
    </source>
</evidence>
<reference evidence="2 3" key="1">
    <citation type="submission" date="2015-01" db="EMBL/GenBank/DDBJ databases">
        <title>Evolution of Trichinella species and genotypes.</title>
        <authorList>
            <person name="Korhonen P.K."/>
            <person name="Edoardo P."/>
            <person name="Giuseppe L.R."/>
            <person name="Gasser R.B."/>
        </authorList>
    </citation>
    <scope>NUCLEOTIDE SEQUENCE [LARGE SCALE GENOMIC DNA]</scope>
    <source>
        <strain evidence="2">ISS120</strain>
    </source>
</reference>
<dbReference type="Proteomes" id="UP000054653">
    <property type="component" value="Unassembled WGS sequence"/>
</dbReference>
<feature type="domain" description="PiggyBac transposable element-derived protein" evidence="1">
    <location>
        <begin position="3"/>
        <end position="126"/>
    </location>
</feature>
<organism evidence="2 3">
    <name type="scientific">Trichinella britovi</name>
    <name type="common">Parasitic roundworm</name>
    <dbReference type="NCBI Taxonomy" id="45882"/>
    <lineage>
        <taxon>Eukaryota</taxon>
        <taxon>Metazoa</taxon>
        <taxon>Ecdysozoa</taxon>
        <taxon>Nematoda</taxon>
        <taxon>Enoplea</taxon>
        <taxon>Dorylaimia</taxon>
        <taxon>Trichinellida</taxon>
        <taxon>Trichinellidae</taxon>
        <taxon>Trichinella</taxon>
    </lineage>
</organism>
<comment type="caution">
    <text evidence="2">The sequence shown here is derived from an EMBL/GenBank/DDBJ whole genome shotgun (WGS) entry which is preliminary data.</text>
</comment>
<name>A0A0V1CI70_TRIBR</name>